<dbReference type="GO" id="GO:0005886">
    <property type="term" value="C:plasma membrane"/>
    <property type="evidence" value="ECO:0007669"/>
    <property type="project" value="TreeGrafter"/>
</dbReference>
<name>D1C6L9_SPHTD</name>
<keyword evidence="3" id="KW-0133">Cell shape</keyword>
<dbReference type="PANTHER" id="PTHR30474">
    <property type="entry name" value="CELL CYCLE PROTEIN"/>
    <property type="match status" value="1"/>
</dbReference>
<dbReference type="GO" id="GO:0051301">
    <property type="term" value="P:cell division"/>
    <property type="evidence" value="ECO:0007669"/>
    <property type="project" value="InterPro"/>
</dbReference>
<keyword evidence="4 6" id="KW-1133">Transmembrane helix</keyword>
<dbReference type="GO" id="GO:0008360">
    <property type="term" value="P:regulation of cell shape"/>
    <property type="evidence" value="ECO:0007669"/>
    <property type="project" value="UniProtKB-KW"/>
</dbReference>
<dbReference type="RefSeq" id="WP_012872689.1">
    <property type="nucleotide sequence ID" value="NC_013523.1"/>
</dbReference>
<evidence type="ECO:0000313" key="8">
    <source>
        <dbReference type="Proteomes" id="UP000002027"/>
    </source>
</evidence>
<protein>
    <submittedName>
        <fullName evidence="7">Cell cycle protein</fullName>
    </submittedName>
</protein>
<reference evidence="8" key="1">
    <citation type="submission" date="2009-11" db="EMBL/GenBank/DDBJ databases">
        <title>The complete chromosome 1 of Sphaerobacter thermophilus DSM 20745.</title>
        <authorList>
            <person name="Lucas S."/>
            <person name="Copeland A."/>
            <person name="Lapidus A."/>
            <person name="Glavina del Rio T."/>
            <person name="Dalin E."/>
            <person name="Tice H."/>
            <person name="Bruce D."/>
            <person name="Goodwin L."/>
            <person name="Pitluck S."/>
            <person name="Kyrpides N."/>
            <person name="Mavromatis K."/>
            <person name="Ivanova N."/>
            <person name="Mikhailova N."/>
            <person name="LaButti K.M."/>
            <person name="Clum A."/>
            <person name="Sun H.I."/>
            <person name="Brettin T."/>
            <person name="Detter J.C."/>
            <person name="Han C."/>
            <person name="Larimer F."/>
            <person name="Land M."/>
            <person name="Hauser L."/>
            <person name="Markowitz V."/>
            <person name="Cheng J.F."/>
            <person name="Hugenholtz P."/>
            <person name="Woyke T."/>
            <person name="Wu D."/>
            <person name="Steenblock K."/>
            <person name="Schneider S."/>
            <person name="Pukall R."/>
            <person name="Goeker M."/>
            <person name="Klenk H.P."/>
            <person name="Eisen J.A."/>
        </authorList>
    </citation>
    <scope>NUCLEOTIDE SEQUENCE [LARGE SCALE GENOMIC DNA]</scope>
    <source>
        <strain evidence="8">ATCC 49802 / DSM 20745 / S 6022</strain>
    </source>
</reference>
<evidence type="ECO:0000256" key="1">
    <source>
        <dbReference type="ARBA" id="ARBA00004141"/>
    </source>
</evidence>
<evidence type="ECO:0000256" key="4">
    <source>
        <dbReference type="ARBA" id="ARBA00022989"/>
    </source>
</evidence>
<dbReference type="EMBL" id="CP001823">
    <property type="protein sequence ID" value="ACZ39644.1"/>
    <property type="molecule type" value="Genomic_DNA"/>
</dbReference>
<evidence type="ECO:0000256" key="5">
    <source>
        <dbReference type="ARBA" id="ARBA00023136"/>
    </source>
</evidence>
<feature type="transmembrane region" description="Helical" evidence="6">
    <location>
        <begin position="146"/>
        <end position="163"/>
    </location>
</feature>
<dbReference type="PANTHER" id="PTHR30474:SF14">
    <property type="entry name" value="CELL CYCLE PROTEIN"/>
    <property type="match status" value="1"/>
</dbReference>
<keyword evidence="8" id="KW-1185">Reference proteome</keyword>
<dbReference type="OrthoDB" id="9812661at2"/>
<dbReference type="HOGENOM" id="CLU_029243_2_2_0"/>
<keyword evidence="5 6" id="KW-0472">Membrane</keyword>
<feature type="transmembrane region" description="Helical" evidence="6">
    <location>
        <begin position="54"/>
        <end position="74"/>
    </location>
</feature>
<sequence length="380" mass="41472">MGTLITSLHARGRTTNWGAFDIYLVVTTLVLIGFGLVTIWSADGAQPLTLGNPAVRQFIYAVIGLAMMMGAAALDYRYVKTFSWVLYLGTLVILAAVLVVGTTSGGATRWFQFGPVTVQPSEIAKLTVIISLASFVADRGDEMRRLHNFILSGILVGIPAGLVYLQPDLGTTGVFAFAWLVMMLVSRTRLLYLFGVLLAAIPGAWVTWNYIMHDYMRERLLISYHPERDPLGDGYNILQARVAIGSSGAIGHGLQGSMQSQLDLLRVRLTDFIFAHAMGMFGFIGALALLLTFAILLWRMMQIGINARDSFSQLTAFGITGIVFFQMFVNIGMNVGLMPVTGIPLPFVSVGGSSLWTLLAAVGLLQSILIHQQRLGFQRE</sequence>
<dbReference type="Proteomes" id="UP000002027">
    <property type="component" value="Chromosome 1"/>
</dbReference>
<feature type="transmembrane region" description="Helical" evidence="6">
    <location>
        <begin position="81"/>
        <end position="103"/>
    </location>
</feature>
<dbReference type="GO" id="GO:0032153">
    <property type="term" value="C:cell division site"/>
    <property type="evidence" value="ECO:0007669"/>
    <property type="project" value="TreeGrafter"/>
</dbReference>
<dbReference type="InterPro" id="IPR001182">
    <property type="entry name" value="FtsW/RodA"/>
</dbReference>
<evidence type="ECO:0000256" key="6">
    <source>
        <dbReference type="SAM" id="Phobius"/>
    </source>
</evidence>
<evidence type="ECO:0000256" key="3">
    <source>
        <dbReference type="ARBA" id="ARBA00022960"/>
    </source>
</evidence>
<feature type="transmembrane region" description="Helical" evidence="6">
    <location>
        <begin position="310"/>
        <end position="333"/>
    </location>
</feature>
<reference evidence="7 8" key="2">
    <citation type="journal article" date="2010" name="Stand. Genomic Sci.">
        <title>Complete genome sequence of Desulfohalobium retbaense type strain (HR(100)).</title>
        <authorList>
            <person name="Spring S."/>
            <person name="Nolan M."/>
            <person name="Lapidus A."/>
            <person name="Glavina Del Rio T."/>
            <person name="Copeland A."/>
            <person name="Tice H."/>
            <person name="Cheng J.F."/>
            <person name="Lucas S."/>
            <person name="Land M."/>
            <person name="Chen F."/>
            <person name="Bruce D."/>
            <person name="Goodwin L."/>
            <person name="Pitluck S."/>
            <person name="Ivanova N."/>
            <person name="Mavromatis K."/>
            <person name="Mikhailova N."/>
            <person name="Pati A."/>
            <person name="Chen A."/>
            <person name="Palaniappan K."/>
            <person name="Hauser L."/>
            <person name="Chang Y.J."/>
            <person name="Jeffries C.D."/>
            <person name="Munk C."/>
            <person name="Kiss H."/>
            <person name="Chain P."/>
            <person name="Han C."/>
            <person name="Brettin T."/>
            <person name="Detter J.C."/>
            <person name="Schuler E."/>
            <person name="Goker M."/>
            <person name="Rohde M."/>
            <person name="Bristow J."/>
            <person name="Eisen J.A."/>
            <person name="Markowitz V."/>
            <person name="Hugenholtz P."/>
            <person name="Kyrpides N.C."/>
            <person name="Klenk H.P."/>
        </authorList>
    </citation>
    <scope>NUCLEOTIDE SEQUENCE [LARGE SCALE GENOMIC DNA]</scope>
    <source>
        <strain evidence="8">ATCC 49802 / DSM 20745 / S 6022</strain>
    </source>
</reference>
<keyword evidence="2 6" id="KW-0812">Transmembrane</keyword>
<accession>D1C6L9</accession>
<dbReference type="GO" id="GO:0015648">
    <property type="term" value="F:lipid-linked peptidoglycan transporter activity"/>
    <property type="evidence" value="ECO:0007669"/>
    <property type="project" value="TreeGrafter"/>
</dbReference>
<proteinExistence type="predicted"/>
<dbReference type="InParanoid" id="D1C6L9"/>
<evidence type="ECO:0000256" key="2">
    <source>
        <dbReference type="ARBA" id="ARBA00022692"/>
    </source>
</evidence>
<organism evidence="7 8">
    <name type="scientific">Sphaerobacter thermophilus (strain ATCC 49802 / DSM 20745 / KCCM 41009 / NCIMB 13125 / S 6022)</name>
    <dbReference type="NCBI Taxonomy" id="479434"/>
    <lineage>
        <taxon>Bacteria</taxon>
        <taxon>Pseudomonadati</taxon>
        <taxon>Thermomicrobiota</taxon>
        <taxon>Thermomicrobia</taxon>
        <taxon>Sphaerobacterales</taxon>
        <taxon>Sphaerobacterineae</taxon>
        <taxon>Sphaerobacteraceae</taxon>
        <taxon>Sphaerobacter</taxon>
    </lineage>
</organism>
<feature type="transmembrane region" description="Helical" evidence="6">
    <location>
        <begin position="345"/>
        <end position="370"/>
    </location>
</feature>
<evidence type="ECO:0000313" key="7">
    <source>
        <dbReference type="EMBL" id="ACZ39644.1"/>
    </source>
</evidence>
<dbReference type="KEGG" id="sti:Sthe_2220"/>
<feature type="transmembrane region" description="Helical" evidence="6">
    <location>
        <begin position="20"/>
        <end position="42"/>
    </location>
</feature>
<feature type="transmembrane region" description="Helical" evidence="6">
    <location>
        <begin position="190"/>
        <end position="211"/>
    </location>
</feature>
<dbReference type="Pfam" id="PF01098">
    <property type="entry name" value="FTSW_RODA_SPOVE"/>
    <property type="match status" value="1"/>
</dbReference>
<feature type="transmembrane region" description="Helical" evidence="6">
    <location>
        <begin position="123"/>
        <end position="139"/>
    </location>
</feature>
<dbReference type="AlphaFoldDB" id="D1C6L9"/>
<feature type="transmembrane region" description="Helical" evidence="6">
    <location>
        <begin position="273"/>
        <end position="298"/>
    </location>
</feature>
<dbReference type="eggNOG" id="COG0772">
    <property type="taxonomic scope" value="Bacteria"/>
</dbReference>
<feature type="transmembrane region" description="Helical" evidence="6">
    <location>
        <begin position="169"/>
        <end position="185"/>
    </location>
</feature>
<comment type="subcellular location">
    <subcellularLocation>
        <location evidence="1">Membrane</location>
        <topology evidence="1">Multi-pass membrane protein</topology>
    </subcellularLocation>
</comment>
<gene>
    <name evidence="7" type="ordered locus">Sthe_2220</name>
</gene>
<dbReference type="STRING" id="479434.Sthe_2220"/>